<name>A0A2N5NAL7_9BACL</name>
<dbReference type="AlphaFoldDB" id="A0A2N5NAL7"/>
<dbReference type="Pfam" id="PF13799">
    <property type="entry name" value="DUF4183"/>
    <property type="match status" value="1"/>
</dbReference>
<organism evidence="2 3">
    <name type="scientific">Paenibacillus pasadenensis</name>
    <dbReference type="NCBI Taxonomy" id="217090"/>
    <lineage>
        <taxon>Bacteria</taxon>
        <taxon>Bacillati</taxon>
        <taxon>Bacillota</taxon>
        <taxon>Bacilli</taxon>
        <taxon>Bacillales</taxon>
        <taxon>Paenibacillaceae</taxon>
        <taxon>Paenibacillus</taxon>
    </lineage>
</organism>
<feature type="domain" description="DUF4183" evidence="1">
    <location>
        <begin position="51"/>
        <end position="118"/>
    </location>
</feature>
<comment type="caution">
    <text evidence="2">The sequence shown here is derived from an EMBL/GenBank/DDBJ whole genome shotgun (WGS) entry which is preliminary data.</text>
</comment>
<evidence type="ECO:0000313" key="3">
    <source>
        <dbReference type="Proteomes" id="UP000234789"/>
    </source>
</evidence>
<dbReference type="InterPro" id="IPR025237">
    <property type="entry name" value="DUF4183"/>
</dbReference>
<evidence type="ECO:0000259" key="1">
    <source>
        <dbReference type="Pfam" id="PF13799"/>
    </source>
</evidence>
<reference evidence="2 3" key="1">
    <citation type="submission" date="2017-05" db="EMBL/GenBank/DDBJ databases">
        <title>Functional genome analysis of Paenibacillus pasadenensis strain R16: insights on endophytic life style and antifungal activity.</title>
        <authorList>
            <person name="Passera A."/>
            <person name="Marcolungo L."/>
            <person name="Casati P."/>
            <person name="Brasca M."/>
            <person name="Quaglino F."/>
            <person name="Delledonne M."/>
        </authorList>
    </citation>
    <scope>NUCLEOTIDE SEQUENCE [LARGE SCALE GENOMIC DNA]</scope>
    <source>
        <strain evidence="2 3">R16</strain>
    </source>
</reference>
<keyword evidence="3" id="KW-1185">Reference proteome</keyword>
<gene>
    <name evidence="2" type="ORF">B8V81_1578</name>
</gene>
<dbReference type="RefSeq" id="WP_101808245.1">
    <property type="nucleotide sequence ID" value="NZ_NFEZ01000003.1"/>
</dbReference>
<sequence>MPPSLIKHFLVVTSTVSGTVDTTTVTAVDDAVTRFSATVTSAMIDAGAGTVTIPAESFFDDAGDAVPTGSLPVVSAGGYVNVYVNGMLQQGALTTTSPTTVVIASADIVPGTPVILEFHSYDGTTSTSTSVPSLIVNSTITS</sequence>
<dbReference type="EMBL" id="NFEZ01000003">
    <property type="protein sequence ID" value="PLT47354.1"/>
    <property type="molecule type" value="Genomic_DNA"/>
</dbReference>
<evidence type="ECO:0000313" key="2">
    <source>
        <dbReference type="EMBL" id="PLT47354.1"/>
    </source>
</evidence>
<protein>
    <submittedName>
        <fullName evidence="2">DNA primase (Bacterial type)</fullName>
    </submittedName>
</protein>
<proteinExistence type="predicted"/>
<dbReference type="Proteomes" id="UP000234789">
    <property type="component" value="Unassembled WGS sequence"/>
</dbReference>
<accession>A0A2N5NAL7</accession>